<evidence type="ECO:0000313" key="2">
    <source>
        <dbReference type="Proteomes" id="UP000053257"/>
    </source>
</evidence>
<organism evidence="1 2">
    <name type="scientific">Phlebiopsis gigantea (strain 11061_1 CR5-6)</name>
    <name type="common">White-rot fungus</name>
    <name type="synonym">Peniophora gigantea</name>
    <dbReference type="NCBI Taxonomy" id="745531"/>
    <lineage>
        <taxon>Eukaryota</taxon>
        <taxon>Fungi</taxon>
        <taxon>Dikarya</taxon>
        <taxon>Basidiomycota</taxon>
        <taxon>Agaricomycotina</taxon>
        <taxon>Agaricomycetes</taxon>
        <taxon>Polyporales</taxon>
        <taxon>Phanerochaetaceae</taxon>
        <taxon>Phlebiopsis</taxon>
    </lineage>
</organism>
<protein>
    <submittedName>
        <fullName evidence="1">Uncharacterized protein</fullName>
    </submittedName>
</protein>
<evidence type="ECO:0000313" key="1">
    <source>
        <dbReference type="EMBL" id="KIP06119.1"/>
    </source>
</evidence>
<gene>
    <name evidence="1" type="ORF">PHLGIDRAFT_470503</name>
</gene>
<name>A0A0C3NM28_PHLG1</name>
<dbReference type="AlphaFoldDB" id="A0A0C3NM28"/>
<dbReference type="Proteomes" id="UP000053257">
    <property type="component" value="Unassembled WGS sequence"/>
</dbReference>
<reference evidence="1 2" key="1">
    <citation type="journal article" date="2014" name="PLoS Genet.">
        <title>Analysis of the Phlebiopsis gigantea genome, transcriptome and secretome provides insight into its pioneer colonization strategies of wood.</title>
        <authorList>
            <person name="Hori C."/>
            <person name="Ishida T."/>
            <person name="Igarashi K."/>
            <person name="Samejima M."/>
            <person name="Suzuki H."/>
            <person name="Master E."/>
            <person name="Ferreira P."/>
            <person name="Ruiz-Duenas F.J."/>
            <person name="Held B."/>
            <person name="Canessa P."/>
            <person name="Larrondo L.F."/>
            <person name="Schmoll M."/>
            <person name="Druzhinina I.S."/>
            <person name="Kubicek C.P."/>
            <person name="Gaskell J.A."/>
            <person name="Kersten P."/>
            <person name="St John F."/>
            <person name="Glasner J."/>
            <person name="Sabat G."/>
            <person name="Splinter BonDurant S."/>
            <person name="Syed K."/>
            <person name="Yadav J."/>
            <person name="Mgbeahuruike A.C."/>
            <person name="Kovalchuk A."/>
            <person name="Asiegbu F.O."/>
            <person name="Lackner G."/>
            <person name="Hoffmeister D."/>
            <person name="Rencoret J."/>
            <person name="Gutierrez A."/>
            <person name="Sun H."/>
            <person name="Lindquist E."/>
            <person name="Barry K."/>
            <person name="Riley R."/>
            <person name="Grigoriev I.V."/>
            <person name="Henrissat B."/>
            <person name="Kues U."/>
            <person name="Berka R.M."/>
            <person name="Martinez A.T."/>
            <person name="Covert S.F."/>
            <person name="Blanchette R.A."/>
            <person name="Cullen D."/>
        </authorList>
    </citation>
    <scope>NUCLEOTIDE SEQUENCE [LARGE SCALE GENOMIC DNA]</scope>
    <source>
        <strain evidence="1 2">11061_1 CR5-6</strain>
    </source>
</reference>
<dbReference type="EMBL" id="KN840525">
    <property type="protein sequence ID" value="KIP06119.1"/>
    <property type="molecule type" value="Genomic_DNA"/>
</dbReference>
<keyword evidence="2" id="KW-1185">Reference proteome</keyword>
<proteinExistence type="predicted"/>
<dbReference type="HOGENOM" id="CLU_2016091_0_0_1"/>
<sequence>MSTVLRAMQPDERRKKLFSSLPPVRNGRYTRLKWVVIAESLRQVQILGPSLRLGQYLPTRSKRRVDRRGPNCFCRRPRRSRRCTAQSWHVGVACGSCLLGRYHSFFCLSATLAKPGHAFAMRR</sequence>
<accession>A0A0C3NM28</accession>